<evidence type="ECO:0000256" key="1">
    <source>
        <dbReference type="ARBA" id="ARBA00004123"/>
    </source>
</evidence>
<dbReference type="Pfam" id="PF15963">
    <property type="entry name" value="Myb_DNA-bind_7"/>
    <property type="match status" value="1"/>
</dbReference>
<feature type="compositionally biased region" description="Basic residues" evidence="2">
    <location>
        <begin position="259"/>
        <end position="268"/>
    </location>
</feature>
<gene>
    <name evidence="5" type="primary">LOC106474933</name>
</gene>
<feature type="compositionally biased region" description="Acidic residues" evidence="2">
    <location>
        <begin position="641"/>
        <end position="671"/>
    </location>
</feature>
<feature type="compositionally biased region" description="Basic and acidic residues" evidence="2">
    <location>
        <begin position="231"/>
        <end position="246"/>
    </location>
</feature>
<feature type="compositionally biased region" description="Basic and acidic residues" evidence="2">
    <location>
        <begin position="308"/>
        <end position="326"/>
    </location>
</feature>
<proteinExistence type="predicted"/>
<accession>A0ABM1BYH7</accession>
<dbReference type="RefSeq" id="XP_013791086.1">
    <property type="nucleotide sequence ID" value="XM_013935632.2"/>
</dbReference>
<feature type="compositionally biased region" description="Basic and acidic residues" evidence="2">
    <location>
        <begin position="269"/>
        <end position="301"/>
    </location>
</feature>
<dbReference type="CDD" id="cd00167">
    <property type="entry name" value="SANT"/>
    <property type="match status" value="1"/>
</dbReference>
<dbReference type="PANTHER" id="PTHR22929">
    <property type="entry name" value="RNA POLYMERASE III TRANSCRIPTION INITIATION FACTOR B"/>
    <property type="match status" value="1"/>
</dbReference>
<keyword evidence="4" id="KW-1185">Reference proteome</keyword>
<evidence type="ECO:0000259" key="3">
    <source>
        <dbReference type="SMART" id="SM00717"/>
    </source>
</evidence>
<feature type="compositionally biased region" description="Polar residues" evidence="2">
    <location>
        <begin position="405"/>
        <end position="415"/>
    </location>
</feature>
<protein>
    <submittedName>
        <fullName evidence="5">Transcription factor TFIIIB component B'' homolog</fullName>
    </submittedName>
</protein>
<organism evidence="4 5">
    <name type="scientific">Limulus polyphemus</name>
    <name type="common">Atlantic horseshoe crab</name>
    <dbReference type="NCBI Taxonomy" id="6850"/>
    <lineage>
        <taxon>Eukaryota</taxon>
        <taxon>Metazoa</taxon>
        <taxon>Ecdysozoa</taxon>
        <taxon>Arthropoda</taxon>
        <taxon>Chelicerata</taxon>
        <taxon>Merostomata</taxon>
        <taxon>Xiphosura</taxon>
        <taxon>Limulidae</taxon>
        <taxon>Limulus</taxon>
    </lineage>
</organism>
<evidence type="ECO:0000313" key="5">
    <source>
        <dbReference type="RefSeq" id="XP_013791086.1"/>
    </source>
</evidence>
<dbReference type="InterPro" id="IPR039467">
    <property type="entry name" value="TFIIIB_B''_Myb"/>
</dbReference>
<feature type="region of interest" description="Disordered" evidence="2">
    <location>
        <begin position="405"/>
        <end position="468"/>
    </location>
</feature>
<evidence type="ECO:0000256" key="2">
    <source>
        <dbReference type="SAM" id="MobiDB-lite"/>
    </source>
</evidence>
<dbReference type="SMART" id="SM00717">
    <property type="entry name" value="SANT"/>
    <property type="match status" value="1"/>
</dbReference>
<evidence type="ECO:0000313" key="4">
    <source>
        <dbReference type="Proteomes" id="UP000694941"/>
    </source>
</evidence>
<dbReference type="PANTHER" id="PTHR22929:SF0">
    <property type="entry name" value="TRANSCRIPTION FACTOR TFIIIB COMPONENT B'' HOMOLOG"/>
    <property type="match status" value="1"/>
</dbReference>
<feature type="region of interest" description="Disordered" evidence="2">
    <location>
        <begin position="757"/>
        <end position="779"/>
    </location>
</feature>
<feature type="region of interest" description="Disordered" evidence="2">
    <location>
        <begin position="219"/>
        <end position="332"/>
    </location>
</feature>
<dbReference type="InterPro" id="IPR001005">
    <property type="entry name" value="SANT/Myb"/>
</dbReference>
<feature type="compositionally biased region" description="Basic residues" evidence="2">
    <location>
        <begin position="619"/>
        <end position="632"/>
    </location>
</feature>
<sequence length="862" mass="97342">MGTRRARLQIKPKTGITVRSSRDSNINVASDTDTAALENTSVTTKPNVSPNVNAKVGLGVQNDPGCSTPRTKNNTNILPVSSTKECSVREKTSEPPVKTIQHVNRNINDQTYISALTSDTESKTSSASVVCLPEVNNDAIINYTNSSSNIVQPDLQISNTNDNDTVEDLNYRMSHAGESDEISQNTDKKMPDLGRENYRFEDSVHGKCDTDAQSDTCKKIKNSQVVKRRPKDTANKEINEEAKSNKSNEISGNDDVKNKQARRRRLKPKVLDTPKEARKRVSEPPKESLTKASESSRKSEENTFDTLTDIKKQDCQHNKDSKEKGDSSNMHEQINVEEIESVIEIAPEGNDEDMEEVGVNENNNMQFLKDKKPVKKYQHHRTRCHKKILEKKDMKMLDLIYWNPTENPMKSSNESQNDKEKNKNISNTMDTDTSHLEEEQVDDPTHKKDNDNLNDDDENVPGPRVRVNEDGEIILDEASLVIKQTANAEKDHLDPEIVHESTGQATYSSFRKSKSYRVWKVKETAKFYKALSICGTDFTLMSNLFSKRTREELKNKYKREEKLHKPLVERAVRDPMKYKIADFELDSNSGEEEERLTKNKTSVGFNKRKFKNKKECNTKQKRPCGRKKRARRSYAVSDSSSEGDDDLELIFNDEEEEEEFVNDPNDEEYIPENERAKLGQARKLSKPKKHTTNNSSSNKQPHLKPLNQEDDVSKESYNSEINMFHITCPVICSMDEEPSSPSLIYKKSLNSEHLPNGITPLGISSRESKETLPSTSTDTCIPVVSEKTSVSVPSEMSTTSIISPTIPSLQQGMSPNILRSQDQLILLASSSPQQGHVVHVYLLSPSDQRPEESVGNILTEGE</sequence>
<feature type="region of interest" description="Disordered" evidence="2">
    <location>
        <begin position="608"/>
        <end position="712"/>
    </location>
</feature>
<dbReference type="InterPro" id="IPR009057">
    <property type="entry name" value="Homeodomain-like_sf"/>
</dbReference>
<name>A0ABM1BYH7_LIMPO</name>
<dbReference type="GeneID" id="106474933"/>
<reference evidence="5" key="1">
    <citation type="submission" date="2025-08" db="UniProtKB">
        <authorList>
            <consortium name="RefSeq"/>
        </authorList>
    </citation>
    <scope>IDENTIFICATION</scope>
    <source>
        <tissue evidence="5">Muscle</tissue>
    </source>
</reference>
<comment type="subcellular location">
    <subcellularLocation>
        <location evidence="1">Nucleus</location>
    </subcellularLocation>
</comment>
<feature type="domain" description="Myb-like" evidence="3">
    <location>
        <begin position="515"/>
        <end position="563"/>
    </location>
</feature>
<dbReference type="SUPFAM" id="SSF46689">
    <property type="entry name" value="Homeodomain-like"/>
    <property type="match status" value="1"/>
</dbReference>
<feature type="compositionally biased region" description="Basic and acidic residues" evidence="2">
    <location>
        <begin position="432"/>
        <end position="451"/>
    </location>
</feature>
<dbReference type="Proteomes" id="UP000694941">
    <property type="component" value="Unplaced"/>
</dbReference>